<organism evidence="1 2">
    <name type="scientific">Pseudonocardia petroleophila</name>
    <dbReference type="NCBI Taxonomy" id="37331"/>
    <lineage>
        <taxon>Bacteria</taxon>
        <taxon>Bacillati</taxon>
        <taxon>Actinomycetota</taxon>
        <taxon>Actinomycetes</taxon>
        <taxon>Pseudonocardiales</taxon>
        <taxon>Pseudonocardiaceae</taxon>
        <taxon>Pseudonocardia</taxon>
    </lineage>
</organism>
<gene>
    <name evidence="1" type="ORF">H6H00_22015</name>
</gene>
<dbReference type="GO" id="GO:0003677">
    <property type="term" value="F:DNA binding"/>
    <property type="evidence" value="ECO:0007669"/>
    <property type="project" value="UniProtKB-KW"/>
</dbReference>
<accession>A0A7G7MDJ6</accession>
<evidence type="ECO:0000313" key="2">
    <source>
        <dbReference type="Proteomes" id="UP000515728"/>
    </source>
</evidence>
<dbReference type="Gene3D" id="3.90.1150.30">
    <property type="match status" value="1"/>
</dbReference>
<dbReference type="RefSeq" id="WP_185717618.1">
    <property type="nucleotide sequence ID" value="NZ_BAAAWI010000001.1"/>
</dbReference>
<proteinExistence type="predicted"/>
<dbReference type="SUPFAM" id="SSF142906">
    <property type="entry name" value="YjbR-like"/>
    <property type="match status" value="1"/>
</dbReference>
<keyword evidence="2" id="KW-1185">Reference proteome</keyword>
<dbReference type="InterPro" id="IPR058532">
    <property type="entry name" value="YjbR/MT2646/Rv2570-like"/>
</dbReference>
<dbReference type="EMBL" id="CP060131">
    <property type="protein sequence ID" value="QNG50857.1"/>
    <property type="molecule type" value="Genomic_DNA"/>
</dbReference>
<dbReference type="Pfam" id="PF04237">
    <property type="entry name" value="YjbR"/>
    <property type="match status" value="1"/>
</dbReference>
<dbReference type="AlphaFoldDB" id="A0A7G7MDJ6"/>
<keyword evidence="1" id="KW-0238">DNA-binding</keyword>
<reference evidence="1 2" key="1">
    <citation type="submission" date="2020-08" db="EMBL/GenBank/DDBJ databases">
        <authorList>
            <person name="Mo P."/>
        </authorList>
    </citation>
    <scope>NUCLEOTIDE SEQUENCE [LARGE SCALE GENOMIC DNA]</scope>
    <source>
        <strain evidence="1 2">CGMCC 4.1532</strain>
    </source>
</reference>
<protein>
    <submittedName>
        <fullName evidence="1">MmcQ/YjbR family DNA-binding protein</fullName>
    </submittedName>
</protein>
<dbReference type="InterPro" id="IPR038056">
    <property type="entry name" value="YjbR-like_sf"/>
</dbReference>
<dbReference type="Proteomes" id="UP000515728">
    <property type="component" value="Chromosome"/>
</dbReference>
<dbReference type="KEGG" id="ppel:H6H00_22015"/>
<name>A0A7G7MDJ6_9PSEU</name>
<sequence length="138" mass="15467">MLGFVDGSADRDRQDPVDRLRALCLALPEVTEKLSHGEPTWFVRKVFVSLADHHHDDHLAFWCAAPPGVQEELVAAEPERFFRPPYVGGRGWLGVRLDVDPDWAEIAEIVTDAYLEIAPKKLAAEVRSRTARTGPRTP</sequence>
<evidence type="ECO:0000313" key="1">
    <source>
        <dbReference type="EMBL" id="QNG50857.1"/>
    </source>
</evidence>